<dbReference type="EMBL" id="LMTR01000066">
    <property type="protein sequence ID" value="KWT67102.1"/>
    <property type="molecule type" value="Genomic_DNA"/>
</dbReference>
<keyword evidence="2" id="KW-1185">Reference proteome</keyword>
<organism evidence="1 2">
    <name type="scientific">Hyphomicrobium sulfonivorans</name>
    <dbReference type="NCBI Taxonomy" id="121290"/>
    <lineage>
        <taxon>Bacteria</taxon>
        <taxon>Pseudomonadati</taxon>
        <taxon>Pseudomonadota</taxon>
        <taxon>Alphaproteobacteria</taxon>
        <taxon>Hyphomicrobiales</taxon>
        <taxon>Hyphomicrobiaceae</taxon>
        <taxon>Hyphomicrobium</taxon>
    </lineage>
</organism>
<gene>
    <name evidence="1" type="ORF">APY04_2089</name>
</gene>
<reference evidence="1 2" key="1">
    <citation type="submission" date="2015-10" db="EMBL/GenBank/DDBJ databases">
        <title>Transcriptomic analysis of a linuron degrading triple-species bacterial consortium.</title>
        <authorList>
            <person name="Albers P."/>
        </authorList>
    </citation>
    <scope>NUCLEOTIDE SEQUENCE [LARGE SCALE GENOMIC DNA]</scope>
    <source>
        <strain evidence="1 2">WDL6</strain>
    </source>
</reference>
<evidence type="ECO:0000313" key="1">
    <source>
        <dbReference type="EMBL" id="KWT67102.1"/>
    </source>
</evidence>
<comment type="caution">
    <text evidence="1">The sequence shown here is derived from an EMBL/GenBank/DDBJ whole genome shotgun (WGS) entry which is preliminary data.</text>
</comment>
<evidence type="ECO:0000313" key="2">
    <source>
        <dbReference type="Proteomes" id="UP000059074"/>
    </source>
</evidence>
<protein>
    <submittedName>
        <fullName evidence="1">Uncharacterized protein</fullName>
    </submittedName>
</protein>
<proteinExistence type="predicted"/>
<dbReference type="Proteomes" id="UP000059074">
    <property type="component" value="Unassembled WGS sequence"/>
</dbReference>
<accession>A0A109BEA7</accession>
<dbReference type="AlphaFoldDB" id="A0A109BEA7"/>
<sequence length="58" mass="5892">MAVDDFFCVDCAGAAVRAGLPGAETRVGFVARTAALRTAAAFDAGLPFVVIPLPTPLN</sequence>
<name>A0A109BEA7_HYPSL</name>